<dbReference type="PROSITE" id="PS00138">
    <property type="entry name" value="SUBTILASE_SER"/>
    <property type="match status" value="1"/>
</dbReference>
<organism evidence="7 8">
    <name type="scientific">Saccharothrix variisporea</name>
    <dbReference type="NCBI Taxonomy" id="543527"/>
    <lineage>
        <taxon>Bacteria</taxon>
        <taxon>Bacillati</taxon>
        <taxon>Actinomycetota</taxon>
        <taxon>Actinomycetes</taxon>
        <taxon>Pseudonocardiales</taxon>
        <taxon>Pseudonocardiaceae</taxon>
        <taxon>Saccharothrix</taxon>
    </lineage>
</organism>
<evidence type="ECO:0000256" key="1">
    <source>
        <dbReference type="ARBA" id="ARBA00011073"/>
    </source>
</evidence>
<proteinExistence type="inferred from homology"/>
<gene>
    <name evidence="7" type="ORF">DFJ66_7709</name>
</gene>
<dbReference type="AlphaFoldDB" id="A0A495XN65"/>
<dbReference type="InterPro" id="IPR000209">
    <property type="entry name" value="Peptidase_S8/S53_dom"/>
</dbReference>
<dbReference type="OrthoDB" id="5177045at2"/>
<feature type="domain" description="Peptidase S8/S53" evidence="6">
    <location>
        <begin position="210"/>
        <end position="520"/>
    </location>
</feature>
<feature type="active site" description="Charge relay system" evidence="5">
    <location>
        <position position="217"/>
    </location>
</feature>
<keyword evidence="3 5" id="KW-0378">Hydrolase</keyword>
<evidence type="ECO:0000256" key="5">
    <source>
        <dbReference type="PROSITE-ProRule" id="PRU01240"/>
    </source>
</evidence>
<evidence type="ECO:0000256" key="2">
    <source>
        <dbReference type="ARBA" id="ARBA00022670"/>
    </source>
</evidence>
<dbReference type="PANTHER" id="PTHR43806:SF11">
    <property type="entry name" value="CEREVISIN-RELATED"/>
    <property type="match status" value="1"/>
</dbReference>
<sequence>MAINLPGSPNGEADQVASPEWPQWLLEKHGGKVLSAGAVRAPGTPEPRSTAYRTAVLLFPKAVLDHPDVPGQIDSELGALGLTMKDDNNELPSAVLPDELTVLGDALDRVPVPVVLRPSEQTDRVVAVDAWVALQQIRAGVHAQRISAIDHIDLISIEHLLTGTRYGGVPTWQSHDTRATAPRVAYPMMPVAYGGPRPVRDPAFPKDRRRVVIAVPDTGVNQHPWLGAHPNQVLAADSFLRTFAASEKAIKAQNTKLHGLVPTEVIEDSWEAPMYVNALAEELGRATGHFTFIAGLIHQHAPEADVLAIRVLHTDNIGYEADLLLALWLIVARVIEARNDPTKRDETVDIVSLSLGAYLEHDSGKVSHIREVLTELAAHGVLVVAAAGNDCTTRAFFPAAFAAELDVDGPGPKVVGVGALNPDGTEAWFSNAGPNVTVNATGANVVSTFPITAQGARGSGMTTTDGKQTPDPDKFAGGFAVASGTSYAVPEVTAALAGLLTAPAEGSEGIDDIRAEAMRARAVQAIRKLRGR</sequence>
<dbReference type="Gene3D" id="3.40.50.200">
    <property type="entry name" value="Peptidase S8/S53 domain"/>
    <property type="match status" value="1"/>
</dbReference>
<dbReference type="GO" id="GO:0006508">
    <property type="term" value="P:proteolysis"/>
    <property type="evidence" value="ECO:0007669"/>
    <property type="project" value="UniProtKB-KW"/>
</dbReference>
<evidence type="ECO:0000256" key="4">
    <source>
        <dbReference type="ARBA" id="ARBA00022825"/>
    </source>
</evidence>
<feature type="active site" description="Charge relay system" evidence="5">
    <location>
        <position position="486"/>
    </location>
</feature>
<reference evidence="7 8" key="1">
    <citation type="submission" date="2018-10" db="EMBL/GenBank/DDBJ databases">
        <title>Sequencing the genomes of 1000 actinobacteria strains.</title>
        <authorList>
            <person name="Klenk H.-P."/>
        </authorList>
    </citation>
    <scope>NUCLEOTIDE SEQUENCE [LARGE SCALE GENOMIC DNA]</scope>
    <source>
        <strain evidence="7 8">DSM 43911</strain>
    </source>
</reference>
<dbReference type="GO" id="GO:0004252">
    <property type="term" value="F:serine-type endopeptidase activity"/>
    <property type="evidence" value="ECO:0007669"/>
    <property type="project" value="UniProtKB-UniRule"/>
</dbReference>
<protein>
    <submittedName>
        <fullName evidence="7">Subtilase family protein</fullName>
    </submittedName>
</protein>
<comment type="caution">
    <text evidence="7">The sequence shown here is derived from an EMBL/GenBank/DDBJ whole genome shotgun (WGS) entry which is preliminary data.</text>
</comment>
<evidence type="ECO:0000313" key="8">
    <source>
        <dbReference type="Proteomes" id="UP000272729"/>
    </source>
</evidence>
<dbReference type="PANTHER" id="PTHR43806">
    <property type="entry name" value="PEPTIDASE S8"/>
    <property type="match status" value="1"/>
</dbReference>
<evidence type="ECO:0000313" key="7">
    <source>
        <dbReference type="EMBL" id="RKT74364.1"/>
    </source>
</evidence>
<dbReference type="InterPro" id="IPR036852">
    <property type="entry name" value="Peptidase_S8/S53_dom_sf"/>
</dbReference>
<comment type="similarity">
    <text evidence="1 5">Belongs to the peptidase S8 family.</text>
</comment>
<keyword evidence="2 5" id="KW-0645">Protease</keyword>
<dbReference type="InterPro" id="IPR050131">
    <property type="entry name" value="Peptidase_S8_subtilisin-like"/>
</dbReference>
<keyword evidence="4 5" id="KW-0720">Serine protease</keyword>
<name>A0A495XN65_9PSEU</name>
<dbReference type="PROSITE" id="PS51892">
    <property type="entry name" value="SUBTILASE"/>
    <property type="match status" value="1"/>
</dbReference>
<dbReference type="SUPFAM" id="SSF52743">
    <property type="entry name" value="Subtilisin-like"/>
    <property type="match status" value="1"/>
</dbReference>
<dbReference type="Proteomes" id="UP000272729">
    <property type="component" value="Unassembled WGS sequence"/>
</dbReference>
<dbReference type="EMBL" id="RBXR01000001">
    <property type="protein sequence ID" value="RKT74364.1"/>
    <property type="molecule type" value="Genomic_DNA"/>
</dbReference>
<accession>A0A495XN65</accession>
<evidence type="ECO:0000259" key="6">
    <source>
        <dbReference type="Pfam" id="PF00082"/>
    </source>
</evidence>
<keyword evidence="8" id="KW-1185">Reference proteome</keyword>
<dbReference type="Pfam" id="PF00082">
    <property type="entry name" value="Peptidase_S8"/>
    <property type="match status" value="1"/>
</dbReference>
<dbReference type="InterPro" id="IPR023828">
    <property type="entry name" value="Peptidase_S8_Ser-AS"/>
</dbReference>
<evidence type="ECO:0000256" key="3">
    <source>
        <dbReference type="ARBA" id="ARBA00022801"/>
    </source>
</evidence>
<feature type="active site" description="Charge relay system" evidence="5">
    <location>
        <position position="289"/>
    </location>
</feature>